<feature type="region of interest" description="Disordered" evidence="7">
    <location>
        <begin position="874"/>
        <end position="896"/>
    </location>
</feature>
<feature type="region of interest" description="Disordered" evidence="7">
    <location>
        <begin position="41"/>
        <end position="128"/>
    </location>
</feature>
<feature type="region of interest" description="Disordered" evidence="7">
    <location>
        <begin position="980"/>
        <end position="1001"/>
    </location>
</feature>
<evidence type="ECO:0000256" key="3">
    <source>
        <dbReference type="ARBA" id="ARBA00022664"/>
    </source>
</evidence>
<dbReference type="Pfam" id="PF23231">
    <property type="entry name" value="HAT_Syf1_CNRKL1_C"/>
    <property type="match status" value="1"/>
</dbReference>
<feature type="compositionally biased region" description="Pro residues" evidence="7">
    <location>
        <begin position="982"/>
        <end position="994"/>
    </location>
</feature>
<feature type="domain" description="Pre-mRNA polyadenylation factor Fip1" evidence="8">
    <location>
        <begin position="185"/>
        <end position="224"/>
    </location>
</feature>
<dbReference type="Pfam" id="PF05182">
    <property type="entry name" value="Fip1"/>
    <property type="match status" value="1"/>
</dbReference>
<dbReference type="STRING" id="4555.A0A368SRS7"/>
<evidence type="ECO:0000256" key="6">
    <source>
        <dbReference type="PROSITE-ProRule" id="PRU00339"/>
    </source>
</evidence>
<feature type="repeat" description="TPR" evidence="6">
    <location>
        <begin position="1220"/>
        <end position="1253"/>
    </location>
</feature>
<feature type="region of interest" description="Disordered" evidence="7">
    <location>
        <begin position="536"/>
        <end position="556"/>
    </location>
</feature>
<dbReference type="PANTHER" id="PTHR44917">
    <property type="entry name" value="PROTEIN HIGH CHLOROPHYLL FLUORESCENT 107"/>
    <property type="match status" value="1"/>
</dbReference>
<feature type="compositionally biased region" description="Acidic residues" evidence="7">
    <location>
        <begin position="886"/>
        <end position="896"/>
    </location>
</feature>
<dbReference type="OrthoDB" id="1917198at2759"/>
<feature type="compositionally biased region" description="Polar residues" evidence="7">
    <location>
        <begin position="1499"/>
        <end position="1511"/>
    </location>
</feature>
<dbReference type="EMBL" id="CM003536">
    <property type="protein sequence ID" value="RCV45127.1"/>
    <property type="molecule type" value="Genomic_DNA"/>
</dbReference>
<feature type="compositionally biased region" description="Polar residues" evidence="7">
    <location>
        <begin position="340"/>
        <end position="354"/>
    </location>
</feature>
<dbReference type="FunFam" id="1.25.40.10:FF:001264">
    <property type="entry name" value="High chlorophyll fluorescent 107"/>
    <property type="match status" value="1"/>
</dbReference>
<keyword evidence="3" id="KW-0507">mRNA processing</keyword>
<name>A0A368SRS7_SETIT</name>
<feature type="compositionally biased region" description="Acidic residues" evidence="7">
    <location>
        <begin position="57"/>
        <end position="72"/>
    </location>
</feature>
<accession>A0A368SRS7</accession>
<evidence type="ECO:0000256" key="4">
    <source>
        <dbReference type="ARBA" id="ARBA00022737"/>
    </source>
</evidence>
<dbReference type="SUPFAM" id="SSF48452">
    <property type="entry name" value="TPR-like"/>
    <property type="match status" value="2"/>
</dbReference>
<feature type="compositionally biased region" description="Low complexity" evidence="7">
    <location>
        <begin position="1519"/>
        <end position="1543"/>
    </location>
</feature>
<reference evidence="10" key="2">
    <citation type="submission" date="2015-07" db="EMBL/GenBank/DDBJ databases">
        <authorList>
            <person name="Noorani M."/>
        </authorList>
    </citation>
    <scope>NUCLEOTIDE SEQUENCE</scope>
    <source>
        <strain evidence="10">Yugu1</strain>
    </source>
</reference>
<dbReference type="SMART" id="SM00386">
    <property type="entry name" value="HAT"/>
    <property type="match status" value="9"/>
</dbReference>
<dbReference type="InterPro" id="IPR011990">
    <property type="entry name" value="TPR-like_helical_dom_sf"/>
</dbReference>
<evidence type="ECO:0000259" key="9">
    <source>
        <dbReference type="Pfam" id="PF23231"/>
    </source>
</evidence>
<sequence length="1598" mass="179448">MADPVEDAAAAAAAAAVSADNDDDGVEDLYADLDEQVTAALAAAGESGGSNARDSDPATDGEGEVPEADANEAVDLGDGTAGYSSSDEESDDGLHIVLNEDAGAPPPVGRGEGCVAEGEDGEDSGSRMKVSSVEEGGWATVGGLQCQGLLEKTTLPIMGQVDRDRQHVFQRDYKLFLPRNSTIFDIDIEALQQKPWRQQGVDLTDYFNFNLDEEGWRKYWCSMESYKLKSVKAMPKAANYSGFEGRNSLAKPKGRAIHVEGSAHERVPSADLWRPIQRDSDVVIQVNMTLSPSNQSTSDDSSKLNHKCVTTERVVEKEVHDGDSSEFSGSKLDRRDSSCARAQSFSPDYSDTLSGESKEDFYFKRANRHSDSRDFFEDTKLQDEHVKSDFYRHSSKSDRENSESRSRSYTPSPADDRNHKATKLFQRGEAPFDGRGKSSDFFVECNSDHDLVKSGRNARKELKRQSVDGGRYAIFVEKEKSTDRYPSRYGREYEKRRSSLSSLRTNYHNAGHNQIYEKQGYSHLERVGVKNDKHYFSNESNHHHRRSSSHEINDGEDVEKCFSSAKEWQQHHDHAYQSMLNADMSDADDGQMYRERYCQEKRRARHDHSVDGEFPHYTDYGFCERQSPEVRGRYRDKGRFAKSNDEHFRHANHLELYPSRKNSERDWPAAGFPFQNSRNICIDNKRIHNAKMVHYHRDGYHQKNNGNIPRSALCSDTVAEAERFILPVKRKLHADLGSMNQKCLADLSLLKGRRLVHDQSILSDRRIYALRLHKFTDEIDTKAICNSDDMRNSNTVSNICIGRRHELENADNILLNDRKIKFERRGNELRRVIEDDQKGCIPVAKDLHSSKQQHVHQNARKQSMGYHHLGNQDLKKSAHQNRQNEEDGEIEEGELIEQDHQDIISTSKLKPRKVVLKSVIETSSAEQPQVNDAMAKDAVCTNGATRECDKHILEIMEKMQKRRESQTPIELASMAMRLLSPSTPPPHFPSPGTKPPASAAAALPSSSSSYFSLRLRRARAAAAAGAAAAGGPERDGGRFEGETMGGAFDRGLAEIAKKVPLFEPATDGELAAAAGERPLPINLELWLYRVKVHTRKFEFPEAEKLLDKCISFWPEDGRPYVALGKLYSKQSRYDKARAVYERGCQATQGENPYIWQCWAVLESKGGNIRRARELFDAATVADAKHIAAWHGWAILEIKQGNVKKARNLLGKALKYCGGNEYIYQTLALLEAKAERFEQARTLFQQATQSNPKSCASWLAWAQVEMRAGNNTMARKLFEKAVQASPKNRFSWHVWALFEANEGNIDRARKLLKIGHAVNPRDPVILQSLALLEYNYSSANVARVLFRKASQIDPRHQPVWIAWGWMEWKEGNARTARALYQRALSVNSTNECAARCLQAWGVLEQRAGNYTAARRLLRSSLSINSQSEVTWMTWAALEEEQGDPVRAEEIRNLYFQQRIEVVDDASWVMGFLDIIDPALDSVKKLLNLDQPSGPVKQDTVKSTTESNLPTTRSSADESSESSATGGTSGFSSNDADNSSSEAAETPGSDFDLDGFIKKRLGLDPSELDAVLEGSDPRGVVSQRRNRRLPRKPLPLLPVP</sequence>
<feature type="compositionally biased region" description="Low complexity" evidence="7">
    <location>
        <begin position="41"/>
        <end position="52"/>
    </location>
</feature>
<evidence type="ECO:0000256" key="2">
    <source>
        <dbReference type="ARBA" id="ARBA00007459"/>
    </source>
</evidence>
<dbReference type="InterPro" id="IPR003107">
    <property type="entry name" value="HAT"/>
</dbReference>
<dbReference type="Gene3D" id="1.25.40.10">
    <property type="entry name" value="Tetratricopeptide repeat domain"/>
    <property type="match status" value="2"/>
</dbReference>
<dbReference type="GO" id="GO:0005634">
    <property type="term" value="C:nucleus"/>
    <property type="evidence" value="ECO:0007669"/>
    <property type="project" value="UniProtKB-SubCell"/>
</dbReference>
<dbReference type="PANTHER" id="PTHR44917:SF1">
    <property type="entry name" value="PROTEIN HIGH CHLOROPHYLL FLUORESCENT 107"/>
    <property type="match status" value="1"/>
</dbReference>
<evidence type="ECO:0000256" key="7">
    <source>
        <dbReference type="SAM" id="MobiDB-lite"/>
    </source>
</evidence>
<feature type="domain" description="Pre-mRNA-splicing factor Syf1/CRNKL1-like C-terminal HAT-repeats" evidence="9">
    <location>
        <begin position="1085"/>
        <end position="1318"/>
    </location>
</feature>
<proteinExistence type="inferred from homology"/>
<feature type="region of interest" description="Disordered" evidence="7">
    <location>
        <begin position="315"/>
        <end position="354"/>
    </location>
</feature>
<dbReference type="PROSITE" id="PS50005">
    <property type="entry name" value="TPR"/>
    <property type="match status" value="1"/>
</dbReference>
<protein>
    <submittedName>
        <fullName evidence="10">Uncharacterized protein</fullName>
    </submittedName>
</protein>
<dbReference type="GO" id="GO:0006397">
    <property type="term" value="P:mRNA processing"/>
    <property type="evidence" value="ECO:0007669"/>
    <property type="project" value="UniProtKB-KW"/>
</dbReference>
<reference evidence="10" key="1">
    <citation type="journal article" date="2012" name="Nat. Biotechnol.">
        <title>Reference genome sequence of the model plant Setaria.</title>
        <authorList>
            <person name="Bennetzen J.L."/>
            <person name="Schmutz J."/>
            <person name="Wang H."/>
            <person name="Percifield R."/>
            <person name="Hawkins J."/>
            <person name="Pontaroli A.C."/>
            <person name="Estep M."/>
            <person name="Feng L."/>
            <person name="Vaughn J.N."/>
            <person name="Grimwood J."/>
            <person name="Jenkins J."/>
            <person name="Barry K."/>
            <person name="Lindquist E."/>
            <person name="Hellsten U."/>
            <person name="Deshpande S."/>
            <person name="Wang X."/>
            <person name="Wu X."/>
            <person name="Mitros T."/>
            <person name="Triplett J."/>
            <person name="Yang X."/>
            <person name="Ye C.Y."/>
            <person name="Mauro-Herrera M."/>
            <person name="Wang L."/>
            <person name="Li P."/>
            <person name="Sharma M."/>
            <person name="Sharma R."/>
            <person name="Ronald P.C."/>
            <person name="Panaud O."/>
            <person name="Kellogg E.A."/>
            <person name="Brutnell T.P."/>
            <person name="Doust A.N."/>
            <person name="Tuskan G.A."/>
            <person name="Rokhsar D."/>
            <person name="Devos K.M."/>
        </authorList>
    </citation>
    <scope>NUCLEOTIDE SEQUENCE [LARGE SCALE GENOMIC DNA]</scope>
    <source>
        <strain evidence="10">Yugu1</strain>
    </source>
</reference>
<organism evidence="10">
    <name type="scientific">Setaria italica</name>
    <name type="common">Foxtail millet</name>
    <name type="synonym">Panicum italicum</name>
    <dbReference type="NCBI Taxonomy" id="4555"/>
    <lineage>
        <taxon>Eukaryota</taxon>
        <taxon>Viridiplantae</taxon>
        <taxon>Streptophyta</taxon>
        <taxon>Embryophyta</taxon>
        <taxon>Tracheophyta</taxon>
        <taxon>Spermatophyta</taxon>
        <taxon>Magnoliopsida</taxon>
        <taxon>Liliopsida</taxon>
        <taxon>Poales</taxon>
        <taxon>Poaceae</taxon>
        <taxon>PACMAD clade</taxon>
        <taxon>Panicoideae</taxon>
        <taxon>Panicodae</taxon>
        <taxon>Paniceae</taxon>
        <taxon>Cenchrinae</taxon>
        <taxon>Setaria</taxon>
    </lineage>
</organism>
<dbReference type="SMART" id="SM00028">
    <property type="entry name" value="TPR"/>
    <property type="match status" value="9"/>
</dbReference>
<keyword evidence="4" id="KW-0677">Repeat</keyword>
<feature type="region of interest" description="Disordered" evidence="7">
    <location>
        <begin position="387"/>
        <end position="432"/>
    </location>
</feature>
<dbReference type="InterPro" id="IPR019734">
    <property type="entry name" value="TPR_rpt"/>
</dbReference>
<gene>
    <name evidence="10" type="ORF">SETIT_9G428300v2</name>
</gene>
<dbReference type="InterPro" id="IPR055430">
    <property type="entry name" value="HAT_Syf1_CNRKL1_C"/>
</dbReference>
<feature type="compositionally biased region" description="Basic and acidic residues" evidence="7">
    <location>
        <begin position="387"/>
        <end position="406"/>
    </location>
</feature>
<comment type="subcellular location">
    <subcellularLocation>
        <location evidence="1">Nucleus</location>
    </subcellularLocation>
</comment>
<dbReference type="GO" id="GO:0003729">
    <property type="term" value="F:mRNA binding"/>
    <property type="evidence" value="ECO:0007669"/>
    <property type="project" value="InterPro"/>
</dbReference>
<dbReference type="InterPro" id="IPR007854">
    <property type="entry name" value="Fip1_dom"/>
</dbReference>
<evidence type="ECO:0000313" key="10">
    <source>
        <dbReference type="EMBL" id="RCV45127.1"/>
    </source>
</evidence>
<comment type="similarity">
    <text evidence="2">Belongs to the FIP1 family.</text>
</comment>
<evidence type="ECO:0000256" key="1">
    <source>
        <dbReference type="ARBA" id="ARBA00004123"/>
    </source>
</evidence>
<feature type="region of interest" description="Disordered" evidence="7">
    <location>
        <begin position="1489"/>
        <end position="1553"/>
    </location>
</feature>
<keyword evidence="5" id="KW-0539">Nucleus</keyword>
<evidence type="ECO:0000256" key="5">
    <source>
        <dbReference type="ARBA" id="ARBA00023242"/>
    </source>
</evidence>
<keyword evidence="6" id="KW-0802">TPR repeat</keyword>
<feature type="region of interest" description="Disordered" evidence="7">
    <location>
        <begin position="1567"/>
        <end position="1598"/>
    </location>
</feature>
<evidence type="ECO:0000259" key="8">
    <source>
        <dbReference type="Pfam" id="PF05182"/>
    </source>
</evidence>
<dbReference type="InterPro" id="IPR044624">
    <property type="entry name" value="Mbb1-like"/>
</dbReference>